<evidence type="ECO:0000256" key="3">
    <source>
        <dbReference type="PROSITE-ProRule" id="PRU00221"/>
    </source>
</evidence>
<evidence type="ECO:0000256" key="4">
    <source>
        <dbReference type="SAM" id="MobiDB-lite"/>
    </source>
</evidence>
<keyword evidence="2" id="KW-0677">Repeat</keyword>
<feature type="repeat" description="WD" evidence="3">
    <location>
        <begin position="674"/>
        <end position="715"/>
    </location>
</feature>
<dbReference type="InterPro" id="IPR015943">
    <property type="entry name" value="WD40/YVTN_repeat-like_dom_sf"/>
</dbReference>
<evidence type="ECO:0000256" key="1">
    <source>
        <dbReference type="ARBA" id="ARBA00022574"/>
    </source>
</evidence>
<dbReference type="InterPro" id="IPR036322">
    <property type="entry name" value="WD40_repeat_dom_sf"/>
</dbReference>
<feature type="repeat" description="WD" evidence="3">
    <location>
        <begin position="583"/>
        <end position="628"/>
    </location>
</feature>
<dbReference type="PROSITE" id="PS50082">
    <property type="entry name" value="WD_REPEATS_2"/>
    <property type="match status" value="3"/>
</dbReference>
<dbReference type="InParanoid" id="Q86L37"/>
<evidence type="ECO:0000313" key="6">
    <source>
        <dbReference type="Proteomes" id="UP000002195"/>
    </source>
</evidence>
<dbReference type="GeneID" id="8618637"/>
<dbReference type="VEuPathDB" id="AmoebaDB:DDB_G0272771"/>
<accession>Q86L37</accession>
<gene>
    <name evidence="5" type="primary">wdr7</name>
    <name evidence="5" type="ORF">DDB_G0272771</name>
</gene>
<dbReference type="Pfam" id="PF00400">
    <property type="entry name" value="WD40"/>
    <property type="match status" value="3"/>
</dbReference>
<protein>
    <submittedName>
        <fullName evidence="5">WD40 repeat-containing protein</fullName>
    </submittedName>
</protein>
<dbReference type="Proteomes" id="UP000002195">
    <property type="component" value="Unassembled WGS sequence"/>
</dbReference>
<keyword evidence="1 3" id="KW-0853">WD repeat</keyword>
<comment type="caution">
    <text evidence="5">The sequence shown here is derived from an EMBL/GenBank/DDBJ whole genome shotgun (WGS) entry which is preliminary data.</text>
</comment>
<dbReference type="Gene3D" id="1.25.10.10">
    <property type="entry name" value="Leucine-rich Repeat Variant"/>
    <property type="match status" value="1"/>
</dbReference>
<dbReference type="PaxDb" id="44689-DDB0233984"/>
<dbReference type="InterPro" id="IPR001680">
    <property type="entry name" value="WD40_rpt"/>
</dbReference>
<dbReference type="EMBL" id="AAFI02000008">
    <property type="protein sequence ID" value="EAL71023.1"/>
    <property type="molecule type" value="Genomic_DNA"/>
</dbReference>
<dbReference type="STRING" id="44689.Q86L37"/>
<dbReference type="SUPFAM" id="SSF50978">
    <property type="entry name" value="WD40 repeat-like"/>
    <property type="match status" value="2"/>
</dbReference>
<dbReference type="SUPFAM" id="SSF48371">
    <property type="entry name" value="ARM repeat"/>
    <property type="match status" value="1"/>
</dbReference>
<dbReference type="GO" id="GO:0005737">
    <property type="term" value="C:cytoplasm"/>
    <property type="evidence" value="ECO:0000318"/>
    <property type="project" value="GO_Central"/>
</dbReference>
<dbReference type="RefSeq" id="XP_644959.1">
    <property type="nucleotide sequence ID" value="XM_639867.1"/>
</dbReference>
<name>Q86L37_DICDI</name>
<dbReference type="dictyBase" id="DDB_G0272771">
    <property type="gene designation" value="wdr7"/>
</dbReference>
<evidence type="ECO:0000256" key="2">
    <source>
        <dbReference type="ARBA" id="ARBA00022737"/>
    </source>
</evidence>
<feature type="compositionally biased region" description="Low complexity" evidence="4">
    <location>
        <begin position="1278"/>
        <end position="1292"/>
    </location>
</feature>
<dbReference type="SMART" id="SM00320">
    <property type="entry name" value="WD40"/>
    <property type="match status" value="8"/>
</dbReference>
<dbReference type="PhylomeDB" id="Q86L37"/>
<keyword evidence="6" id="KW-1185">Reference proteome</keyword>
<dbReference type="KEGG" id="ddi:DDB_G0272771"/>
<dbReference type="HOGENOM" id="CLU_258923_0_0_1"/>
<reference evidence="5 6" key="1">
    <citation type="journal article" date="2005" name="Nature">
        <title>The genome of the social amoeba Dictyostelium discoideum.</title>
        <authorList>
            <consortium name="The Dictyostelium discoideum Sequencing Consortium"/>
            <person name="Eichinger L."/>
            <person name="Pachebat J.A."/>
            <person name="Glockner G."/>
            <person name="Rajandream M.A."/>
            <person name="Sucgang R."/>
            <person name="Berriman M."/>
            <person name="Song J."/>
            <person name="Olsen R."/>
            <person name="Szafranski K."/>
            <person name="Xu Q."/>
            <person name="Tunggal B."/>
            <person name="Kummerfeld S."/>
            <person name="Madera M."/>
            <person name="Konfortov B.A."/>
            <person name="Rivero F."/>
            <person name="Bankier A.T."/>
            <person name="Lehmann R."/>
            <person name="Hamlin N."/>
            <person name="Davies R."/>
            <person name="Gaudet P."/>
            <person name="Fey P."/>
            <person name="Pilcher K."/>
            <person name="Chen G."/>
            <person name="Saunders D."/>
            <person name="Sodergren E."/>
            <person name="Davis P."/>
            <person name="Kerhornou A."/>
            <person name="Nie X."/>
            <person name="Hall N."/>
            <person name="Anjard C."/>
            <person name="Hemphill L."/>
            <person name="Bason N."/>
            <person name="Farbrother P."/>
            <person name="Desany B."/>
            <person name="Just E."/>
            <person name="Morio T."/>
            <person name="Rost R."/>
            <person name="Churcher C."/>
            <person name="Cooper J."/>
            <person name="Haydock S."/>
            <person name="van Driessche N."/>
            <person name="Cronin A."/>
            <person name="Goodhead I."/>
            <person name="Muzny D."/>
            <person name="Mourier T."/>
            <person name="Pain A."/>
            <person name="Lu M."/>
            <person name="Harper D."/>
            <person name="Lindsay R."/>
            <person name="Hauser H."/>
            <person name="James K."/>
            <person name="Quiles M."/>
            <person name="Madan Babu M."/>
            <person name="Saito T."/>
            <person name="Buchrieser C."/>
            <person name="Wardroper A."/>
            <person name="Felder M."/>
            <person name="Thangavelu M."/>
            <person name="Johnson D."/>
            <person name="Knights A."/>
            <person name="Loulseged H."/>
            <person name="Mungall K."/>
            <person name="Oliver K."/>
            <person name="Price C."/>
            <person name="Quail M.A."/>
            <person name="Urushihara H."/>
            <person name="Hernandez J."/>
            <person name="Rabbinowitsch E."/>
            <person name="Steffen D."/>
            <person name="Sanders M."/>
            <person name="Ma J."/>
            <person name="Kohara Y."/>
            <person name="Sharp S."/>
            <person name="Simmonds M."/>
            <person name="Spiegler S."/>
            <person name="Tivey A."/>
            <person name="Sugano S."/>
            <person name="White B."/>
            <person name="Walker D."/>
            <person name="Woodward J."/>
            <person name="Winckler T."/>
            <person name="Tanaka Y."/>
            <person name="Shaulsky G."/>
            <person name="Schleicher M."/>
            <person name="Weinstock G."/>
            <person name="Rosenthal A."/>
            <person name="Cox E.C."/>
            <person name="Chisholm R.L."/>
            <person name="Gibbs R."/>
            <person name="Loomis W.F."/>
            <person name="Platzer M."/>
            <person name="Kay R.R."/>
            <person name="Williams J."/>
            <person name="Dear P.H."/>
            <person name="Noegel A.A."/>
            <person name="Barrell B."/>
            <person name="Kuspa A."/>
        </authorList>
    </citation>
    <scope>NUCLEOTIDE SEQUENCE [LARGE SCALE GENOMIC DNA]</scope>
    <source>
        <strain evidence="5 6">AX4</strain>
    </source>
</reference>
<dbReference type="FunCoup" id="Q86L37">
    <property type="interactions" value="35"/>
</dbReference>
<dbReference type="InterPro" id="IPR011989">
    <property type="entry name" value="ARM-like"/>
</dbReference>
<dbReference type="InterPro" id="IPR016024">
    <property type="entry name" value="ARM-type_fold"/>
</dbReference>
<dbReference type="OMA" id="KQMPPRI"/>
<dbReference type="PROSITE" id="PS00678">
    <property type="entry name" value="WD_REPEATS_1"/>
    <property type="match status" value="1"/>
</dbReference>
<dbReference type="PANTHER" id="PTHR44099">
    <property type="entry name" value="RABCONNECTIN-3B, ISOFORM A"/>
    <property type="match status" value="1"/>
</dbReference>
<proteinExistence type="predicted"/>
<dbReference type="InterPro" id="IPR019775">
    <property type="entry name" value="WD40_repeat_CS"/>
</dbReference>
<feature type="region of interest" description="Disordered" evidence="4">
    <location>
        <begin position="1272"/>
        <end position="1292"/>
    </location>
</feature>
<dbReference type="AlphaFoldDB" id="Q86L37"/>
<dbReference type="eggNOG" id="KOG4155">
    <property type="taxonomic scope" value="Eukaryota"/>
</dbReference>
<organism evidence="5 6">
    <name type="scientific">Dictyostelium discoideum</name>
    <name type="common">Social amoeba</name>
    <dbReference type="NCBI Taxonomy" id="44689"/>
    <lineage>
        <taxon>Eukaryota</taxon>
        <taxon>Amoebozoa</taxon>
        <taxon>Evosea</taxon>
        <taxon>Eumycetozoa</taxon>
        <taxon>Dictyostelia</taxon>
        <taxon>Dictyosteliales</taxon>
        <taxon>Dictyosteliaceae</taxon>
        <taxon>Dictyostelium</taxon>
    </lineage>
</organism>
<sequence>MSFNLNSSSGSVLNGSGVYNNSNGTYSNGPSPLSVSGGSSSSGMNGSNALLSNSLQSVNGNNSSNYILNKGTEILVPVVLWCGSPSHWITSIIITPDKKTIISGSQSGHIAITSISLDQGKENQFTPKILGIGHENPITCLALGEFERKEVVISAASDGSMSVWSIMDGLCLLSTVSHFLSCSPTQMVSLPNRKQVAVCGKGSNYIYIVDIHSLRIVSTINDHMDWVTSLFSCTMQDSTSMLLSGGLDGIIRFWLLKPGDQDMALQVIDSRNVNGGGSGVDGSYTLDDAPISIKFSPNGKSLLVVTKNNWSIFTTQNSRLLYSIRCPCTTIQEKQAGLPTSGGWFGGSFIDNSMVLIWNKEGRGFLYRIDQTDLKSFPLGDPVPIEGTSPLLSRSYGSSLSSSSNLNNSSFNINNSNSNNNNNNSNGKIGQPDYSIINFTYQSGIPPPQLLITFTSNDNNNSQQTPLLKIGAAMCFGNIFMIGDVYGHIRIWVIPVNSEQLLNPTNQTATTSGKRILREPNLQGSISDGWKSVEQSGKGGKARQQRVTASLLLDDTMMLIRGYEDGSISTSKLPTDLFTKFYNNSHNSRVNYLMSSPPGTGLRRLLFSASNDCTIKVWDLSTFKLLHTFSHHTGPVYSIFSLPQSSRRNTFISISEDKTIGMYSMEDLSCKHMFGVHSSSISKVHWKNEQGYLMVETIDGSVSIWEMGSGELEGVVYGQIAKDILDNSELLSNNWKQQESKIHSGQHFPTKSLVYTHKNDPPIQTLFLNIKSISEDILLITQQKQQQQQQQSQQQQQQQPQSQSQQQQQQQVQQQQQQNIGSSIIQKDLNQLVSIFSYLIPWGMDKALDILYMKDFQLRPPQPDFSFGLLGHGGNMSFLTPSVSFSTGKLQCSETLTAQTTLSAVALGRTILRIGGMENTVSQLTTYYCTTLPETLQGYVYPDFSYLATYCQDGNEDVMISARSIFKISIERMPNTAFKQLVNSFCSVLNADCLGPFERARSIIVLAIIASNRPNSDFNNAFSSRVGIELQKMIYKGTGNLTIIAVELIGKGFSIWKDSIKDLPGLLKCLFTLTMQSDPLATTSKTSLLLIGSVDPKTFIQVIGDEISSENTSTTCRVHGIVLIGSLIKKDPDSVLPFLPRVIDSIIKSLDPHTPVLREACIRQTTAVLHLMVNKYPMVSFHHDTQRLVLGTLDGLVVIYDLKTATRWHRFESFKNSFVSAVTFNESGKMLACYCSLSNEIKIWQASSTFFGLINSSQFTCVRTVSTASEKQTSLGFNSPPTQPLNQNQNNNNNLKQQQSIINNSQPTIPKIENIKLFWSNQNSLVLTKDDTNTITFNIPSN</sequence>
<dbReference type="PANTHER" id="PTHR44099:SF4">
    <property type="entry name" value="RABCONNECTIN-3B, ISOFORM A"/>
    <property type="match status" value="1"/>
</dbReference>
<feature type="repeat" description="WD" evidence="3">
    <location>
        <begin position="131"/>
        <end position="174"/>
    </location>
</feature>
<accession>Q558V7</accession>
<evidence type="ECO:0000313" key="5">
    <source>
        <dbReference type="EMBL" id="EAL71023.1"/>
    </source>
</evidence>
<dbReference type="InterPro" id="IPR049916">
    <property type="entry name" value="WDR72-like"/>
</dbReference>
<dbReference type="Gene3D" id="2.130.10.10">
    <property type="entry name" value="YVTN repeat-like/Quinoprotein amine dehydrogenase"/>
    <property type="match status" value="3"/>
</dbReference>